<protein>
    <submittedName>
        <fullName evidence="2">Uncharacterized protein</fullName>
    </submittedName>
</protein>
<proteinExistence type="predicted"/>
<feature type="transmembrane region" description="Helical" evidence="1">
    <location>
        <begin position="9"/>
        <end position="30"/>
    </location>
</feature>
<keyword evidence="1" id="KW-1133">Transmembrane helix</keyword>
<accession>A0AA96WHE5</accession>
<reference evidence="2" key="1">
    <citation type="submission" date="2020-05" db="EMBL/GenBank/DDBJ databases">
        <authorList>
            <person name="Zhu T."/>
            <person name="Keshari N."/>
            <person name="Lu X."/>
        </authorList>
    </citation>
    <scope>NUCLEOTIDE SEQUENCE</scope>
    <source>
        <strain evidence="2">NK1-12</strain>
    </source>
</reference>
<evidence type="ECO:0000256" key="1">
    <source>
        <dbReference type="SAM" id="Phobius"/>
    </source>
</evidence>
<dbReference type="EMBL" id="CP053586">
    <property type="protein sequence ID" value="WNZ24680.1"/>
    <property type="molecule type" value="Genomic_DNA"/>
</dbReference>
<keyword evidence="1" id="KW-0812">Transmembrane</keyword>
<name>A0AA96WHE5_9CYAN</name>
<dbReference type="RefSeq" id="WP_316430590.1">
    <property type="nucleotide sequence ID" value="NZ_CP053586.1"/>
</dbReference>
<organism evidence="2">
    <name type="scientific">Leptolyngbya sp. NK1-12</name>
    <dbReference type="NCBI Taxonomy" id="2547451"/>
    <lineage>
        <taxon>Bacteria</taxon>
        <taxon>Bacillati</taxon>
        <taxon>Cyanobacteriota</taxon>
        <taxon>Cyanophyceae</taxon>
        <taxon>Leptolyngbyales</taxon>
        <taxon>Leptolyngbyaceae</taxon>
        <taxon>Leptolyngbya group</taxon>
        <taxon>Leptolyngbya</taxon>
    </lineage>
</organism>
<dbReference type="AlphaFoldDB" id="A0AA96WHE5"/>
<keyword evidence="1" id="KW-0472">Membrane</keyword>
<gene>
    <name evidence="2" type="ORF">HJG54_18720</name>
</gene>
<evidence type="ECO:0000313" key="2">
    <source>
        <dbReference type="EMBL" id="WNZ24680.1"/>
    </source>
</evidence>
<sequence length="79" mass="8423">MDSSTTERILVILLGLVFISSIAALVYQLLTISARDNTVPYSFAIEPIVAATDSLESTDFALPSHLPSQSLHNFAASGL</sequence>